<keyword evidence="2" id="KW-0808">Transferase</keyword>
<keyword evidence="7" id="KW-0862">Zinc</keyword>
<feature type="transmembrane region" description="Helical" evidence="11">
    <location>
        <begin position="244"/>
        <end position="265"/>
    </location>
</feature>
<evidence type="ECO:0000259" key="12">
    <source>
        <dbReference type="PROSITE" id="PS51292"/>
    </source>
</evidence>
<comment type="subcellular location">
    <subcellularLocation>
        <location evidence="1">Membrane</location>
        <topology evidence="1">Multi-pass membrane protein</topology>
    </subcellularLocation>
</comment>
<evidence type="ECO:0000256" key="6">
    <source>
        <dbReference type="ARBA" id="ARBA00022786"/>
    </source>
</evidence>
<feature type="transmembrane region" description="Helical" evidence="11">
    <location>
        <begin position="200"/>
        <end position="224"/>
    </location>
</feature>
<evidence type="ECO:0000256" key="3">
    <source>
        <dbReference type="ARBA" id="ARBA00022692"/>
    </source>
</evidence>
<proteinExistence type="predicted"/>
<keyword evidence="9 11" id="KW-0472">Membrane</keyword>
<keyword evidence="8 11" id="KW-1133">Transmembrane helix</keyword>
<dbReference type="Gene3D" id="3.30.40.10">
    <property type="entry name" value="Zinc/RING finger domain, C3HC4 (zinc finger)"/>
    <property type="match status" value="1"/>
</dbReference>
<accession>A0A7R9I4D5</accession>
<organism evidence="13">
    <name type="scientific">Timema bartmani</name>
    <dbReference type="NCBI Taxonomy" id="61472"/>
    <lineage>
        <taxon>Eukaryota</taxon>
        <taxon>Metazoa</taxon>
        <taxon>Ecdysozoa</taxon>
        <taxon>Arthropoda</taxon>
        <taxon>Hexapoda</taxon>
        <taxon>Insecta</taxon>
        <taxon>Pterygota</taxon>
        <taxon>Neoptera</taxon>
        <taxon>Polyneoptera</taxon>
        <taxon>Phasmatodea</taxon>
        <taxon>Timematodea</taxon>
        <taxon>Timematoidea</taxon>
        <taxon>Timematidae</taxon>
        <taxon>Timema</taxon>
    </lineage>
</organism>
<dbReference type="SMART" id="SM00744">
    <property type="entry name" value="RINGv"/>
    <property type="match status" value="1"/>
</dbReference>
<dbReference type="GO" id="GO:0008270">
    <property type="term" value="F:zinc ion binding"/>
    <property type="evidence" value="ECO:0007669"/>
    <property type="project" value="UniProtKB-KW"/>
</dbReference>
<feature type="region of interest" description="Disordered" evidence="10">
    <location>
        <begin position="1"/>
        <end position="22"/>
    </location>
</feature>
<keyword evidence="4" id="KW-0479">Metal-binding</keyword>
<evidence type="ECO:0000256" key="1">
    <source>
        <dbReference type="ARBA" id="ARBA00004141"/>
    </source>
</evidence>
<evidence type="ECO:0000256" key="9">
    <source>
        <dbReference type="ARBA" id="ARBA00023136"/>
    </source>
</evidence>
<evidence type="ECO:0000313" key="13">
    <source>
        <dbReference type="EMBL" id="CAD7447259.1"/>
    </source>
</evidence>
<name>A0A7R9I4D5_9NEOP</name>
<evidence type="ECO:0000256" key="11">
    <source>
        <dbReference type="SAM" id="Phobius"/>
    </source>
</evidence>
<dbReference type="Pfam" id="PF12906">
    <property type="entry name" value="RINGv"/>
    <property type="match status" value="1"/>
</dbReference>
<keyword evidence="3 11" id="KW-0812">Transmembrane</keyword>
<dbReference type="SUPFAM" id="SSF57850">
    <property type="entry name" value="RING/U-box"/>
    <property type="match status" value="1"/>
</dbReference>
<gene>
    <name evidence="13" type="ORF">TBIB3V08_LOCUS9575</name>
</gene>
<dbReference type="PANTHER" id="PTHR46065:SF3">
    <property type="entry name" value="FI20425P1"/>
    <property type="match status" value="1"/>
</dbReference>
<dbReference type="EMBL" id="OD568705">
    <property type="protein sequence ID" value="CAD7447259.1"/>
    <property type="molecule type" value="Genomic_DNA"/>
</dbReference>
<evidence type="ECO:0000256" key="2">
    <source>
        <dbReference type="ARBA" id="ARBA00022679"/>
    </source>
</evidence>
<dbReference type="GO" id="GO:0016567">
    <property type="term" value="P:protein ubiquitination"/>
    <property type="evidence" value="ECO:0007669"/>
    <property type="project" value="TreeGrafter"/>
</dbReference>
<dbReference type="PROSITE" id="PS51292">
    <property type="entry name" value="ZF_RING_CH"/>
    <property type="match status" value="1"/>
</dbReference>
<keyword evidence="6" id="KW-0833">Ubl conjugation pathway</keyword>
<dbReference type="InterPro" id="IPR011016">
    <property type="entry name" value="Znf_RING-CH"/>
</dbReference>
<sequence length="311" mass="35548">MVNPHLRGGRVEKPPPVHPSSAVELNKTSALANYATEAGDKGIKITESGANAHGSAMRGLNTREVEGHAPLEEQQQTLTVSPYSSQTEDYIKALHENTLTFYQKWVNPRLDRPKLKEEFTPQINCRVCWESDEHETFLTLCRCRGTSAHIHRSCLEKWLAKSDTSHCELCGYSYNIIRTPRYNVRESILIWLKRGAHRDLLFDAISFFAFAPLVMVSTYLGVVVSLHHFGLGDNVEVDMPRSHMVTAGVLGLMLTLDYSFMLWLFTRIRHHRSRWYLWWRRNSVVKVVIPLQTTSYGEMLEDGNKEGCSLN</sequence>
<feature type="domain" description="RING-CH-type" evidence="12">
    <location>
        <begin position="117"/>
        <end position="177"/>
    </location>
</feature>
<dbReference type="PANTHER" id="PTHR46065">
    <property type="entry name" value="E3 UBIQUITIN-PROTEIN LIGASE MARCH 2/3 FAMILY MEMBER"/>
    <property type="match status" value="1"/>
</dbReference>
<keyword evidence="5" id="KW-0863">Zinc-finger</keyword>
<dbReference type="GO" id="GO:0016020">
    <property type="term" value="C:membrane"/>
    <property type="evidence" value="ECO:0007669"/>
    <property type="project" value="UniProtKB-SubCell"/>
</dbReference>
<evidence type="ECO:0000256" key="7">
    <source>
        <dbReference type="ARBA" id="ARBA00022833"/>
    </source>
</evidence>
<evidence type="ECO:0000256" key="8">
    <source>
        <dbReference type="ARBA" id="ARBA00022989"/>
    </source>
</evidence>
<dbReference type="InterPro" id="IPR013083">
    <property type="entry name" value="Znf_RING/FYVE/PHD"/>
</dbReference>
<evidence type="ECO:0000256" key="5">
    <source>
        <dbReference type="ARBA" id="ARBA00022771"/>
    </source>
</evidence>
<reference evidence="13" key="1">
    <citation type="submission" date="2020-11" db="EMBL/GenBank/DDBJ databases">
        <authorList>
            <person name="Tran Van P."/>
        </authorList>
    </citation>
    <scope>NUCLEOTIDE SEQUENCE</scope>
</reference>
<protein>
    <recommendedName>
        <fullName evidence="12">RING-CH-type domain-containing protein</fullName>
    </recommendedName>
</protein>
<dbReference type="AlphaFoldDB" id="A0A7R9I4D5"/>
<evidence type="ECO:0000256" key="10">
    <source>
        <dbReference type="SAM" id="MobiDB-lite"/>
    </source>
</evidence>
<dbReference type="GO" id="GO:0004842">
    <property type="term" value="F:ubiquitin-protein transferase activity"/>
    <property type="evidence" value="ECO:0007669"/>
    <property type="project" value="TreeGrafter"/>
</dbReference>
<evidence type="ECO:0000256" key="4">
    <source>
        <dbReference type="ARBA" id="ARBA00022723"/>
    </source>
</evidence>